<keyword evidence="5" id="KW-1185">Reference proteome</keyword>
<dbReference type="RefSeq" id="WP_068864452.1">
    <property type="nucleotide sequence ID" value="NZ_LZYB01000004.1"/>
</dbReference>
<evidence type="ECO:0000259" key="2">
    <source>
        <dbReference type="Pfam" id="PF00534"/>
    </source>
</evidence>
<dbReference type="Proteomes" id="UP000092484">
    <property type="component" value="Unassembled WGS sequence"/>
</dbReference>
<dbReference type="GO" id="GO:0016757">
    <property type="term" value="F:glycosyltransferase activity"/>
    <property type="evidence" value="ECO:0007669"/>
    <property type="project" value="InterPro"/>
</dbReference>
<evidence type="ECO:0000259" key="3">
    <source>
        <dbReference type="Pfam" id="PF13439"/>
    </source>
</evidence>
<dbReference type="PATRIC" id="fig|1300349.4.peg.1918"/>
<protein>
    <submittedName>
        <fullName evidence="4">Glycosyl transferase</fullName>
    </submittedName>
</protein>
<dbReference type="STRING" id="1300349.I603_1925"/>
<dbReference type="PANTHER" id="PTHR46401">
    <property type="entry name" value="GLYCOSYLTRANSFERASE WBBK-RELATED"/>
    <property type="match status" value="1"/>
</dbReference>
<dbReference type="CDD" id="cd03809">
    <property type="entry name" value="GT4_MtfB-like"/>
    <property type="match status" value="1"/>
</dbReference>
<comment type="caution">
    <text evidence="4">The sequence shown here is derived from an EMBL/GenBank/DDBJ whole genome shotgun (WGS) entry which is preliminary data.</text>
</comment>
<feature type="domain" description="Glycosyl transferase family 1" evidence="2">
    <location>
        <begin position="253"/>
        <end position="397"/>
    </location>
</feature>
<feature type="domain" description="Glycosyltransferase subfamily 4-like N-terminal" evidence="3">
    <location>
        <begin position="113"/>
        <end position="224"/>
    </location>
</feature>
<evidence type="ECO:0000313" key="5">
    <source>
        <dbReference type="Proteomes" id="UP000092484"/>
    </source>
</evidence>
<dbReference type="EMBL" id="LZYB01000004">
    <property type="protein sequence ID" value="OBV10712.1"/>
    <property type="molecule type" value="Genomic_DNA"/>
</dbReference>
<gene>
    <name evidence="4" type="ORF">I603_1925</name>
</gene>
<accession>A0A1A7BH13</accession>
<dbReference type="Pfam" id="PF13439">
    <property type="entry name" value="Glyco_transf_4"/>
    <property type="match status" value="1"/>
</dbReference>
<organism evidence="4 5">
    <name type="scientific">Erythrobacter dokdonensis DSW-74</name>
    <dbReference type="NCBI Taxonomy" id="1300349"/>
    <lineage>
        <taxon>Bacteria</taxon>
        <taxon>Pseudomonadati</taxon>
        <taxon>Pseudomonadota</taxon>
        <taxon>Alphaproteobacteria</taxon>
        <taxon>Sphingomonadales</taxon>
        <taxon>Erythrobacteraceae</taxon>
        <taxon>Erythrobacter/Porphyrobacter group</taxon>
        <taxon>Erythrobacter</taxon>
    </lineage>
</organism>
<proteinExistence type="predicted"/>
<name>A0A1A7BH13_9SPHN</name>
<reference evidence="4 5" key="1">
    <citation type="submission" date="2016-06" db="EMBL/GenBank/DDBJ databases">
        <title>Genome sequence of Porphyrobacter dokdonensis DSW-74.</title>
        <authorList>
            <person name="Kim J.F."/>
            <person name="Song J.Y."/>
        </authorList>
    </citation>
    <scope>NUCLEOTIDE SEQUENCE [LARGE SCALE GENOMIC DNA]</scope>
    <source>
        <strain evidence="4 5">DSW-74</strain>
    </source>
</reference>
<dbReference type="PANTHER" id="PTHR46401:SF2">
    <property type="entry name" value="GLYCOSYLTRANSFERASE WBBK-RELATED"/>
    <property type="match status" value="1"/>
</dbReference>
<dbReference type="SUPFAM" id="SSF53756">
    <property type="entry name" value="UDP-Glycosyltransferase/glycogen phosphorylase"/>
    <property type="match status" value="1"/>
</dbReference>
<dbReference type="InterPro" id="IPR028098">
    <property type="entry name" value="Glyco_trans_4-like_N"/>
</dbReference>
<evidence type="ECO:0000313" key="4">
    <source>
        <dbReference type="EMBL" id="OBV10712.1"/>
    </source>
</evidence>
<dbReference type="GO" id="GO:0009103">
    <property type="term" value="P:lipopolysaccharide biosynthetic process"/>
    <property type="evidence" value="ECO:0007669"/>
    <property type="project" value="TreeGrafter"/>
</dbReference>
<dbReference type="Gene3D" id="3.40.50.2000">
    <property type="entry name" value="Glycogen Phosphorylase B"/>
    <property type="match status" value="2"/>
</dbReference>
<evidence type="ECO:0000256" key="1">
    <source>
        <dbReference type="ARBA" id="ARBA00022679"/>
    </source>
</evidence>
<dbReference type="InterPro" id="IPR001296">
    <property type="entry name" value="Glyco_trans_1"/>
</dbReference>
<dbReference type="Pfam" id="PF00534">
    <property type="entry name" value="Glycos_transf_1"/>
    <property type="match status" value="1"/>
</dbReference>
<dbReference type="AlphaFoldDB" id="A0A1A7BH13"/>
<keyword evidence="1 4" id="KW-0808">Transferase</keyword>
<sequence>MTRILLDAYNIARPQGTGVATYGRNLARAGAMLGHEVNLLFGTRAGHSKSQPLLNEIALAEGDEAGAKAGKSSPLALPGQVAKAAGGILSTRQAREIALSGEVILPPGLGLKDARYWNAPQLYRLAHGAFKVTGQLSKVAVPGTDLAHWTYPLPVKAPGAANVYTLHDLVPLRLPYTTADRKKTYLALCQRIAREADHILTVSEHSRADIIRILGVEESRVTNLYQSTDIAALVRGVDPAQIAREVEGLLGVEMRGYYLFFGALEPKKNLARLLEAHLASGSKHPLVIIGAPGWGSERDVKLLEQLAALDRENRIKWLGYLPRQTLATVIAGARAVVFPSLYEGFGLPVLEAMSLGTPVITSNTSSLPEVAGEAALLVDPMKVRGIARAIHALDGDERAVTELSRRGLAQAERFSASAYRGRLAEFYAALGVAPAPVAQEGALATPPSATKSQRKAKAA</sequence>